<name>A0A2N7UIB8_9GAMM</name>
<evidence type="ECO:0000313" key="2">
    <source>
        <dbReference type="EMBL" id="PMR80182.1"/>
    </source>
</evidence>
<keyword evidence="1" id="KW-1133">Transmembrane helix</keyword>
<keyword evidence="1" id="KW-0472">Membrane</keyword>
<keyword evidence="3" id="KW-1185">Reference proteome</keyword>
<dbReference type="Proteomes" id="UP000235547">
    <property type="component" value="Unassembled WGS sequence"/>
</dbReference>
<organism evidence="2 3">
    <name type="scientific">Halomonas urumqiensis</name>
    <dbReference type="NCBI Taxonomy" id="1684789"/>
    <lineage>
        <taxon>Bacteria</taxon>
        <taxon>Pseudomonadati</taxon>
        <taxon>Pseudomonadota</taxon>
        <taxon>Gammaproteobacteria</taxon>
        <taxon>Oceanospirillales</taxon>
        <taxon>Halomonadaceae</taxon>
        <taxon>Halomonas</taxon>
    </lineage>
</organism>
<gene>
    <name evidence="2" type="ORF">C1H70_09400</name>
</gene>
<protein>
    <submittedName>
        <fullName evidence="2">Uncharacterized protein</fullName>
    </submittedName>
</protein>
<proteinExistence type="predicted"/>
<reference evidence="2 3" key="1">
    <citation type="submission" date="2018-01" db="EMBL/GenBank/DDBJ databases">
        <title>Halomonas endophytica sp. nov., isolated from storage liquid in the stems of Populus euphratica.</title>
        <authorList>
            <person name="Chen C."/>
        </authorList>
    </citation>
    <scope>NUCLEOTIDE SEQUENCE [LARGE SCALE GENOMIC DNA]</scope>
    <source>
        <strain evidence="2 3">BZ-SZ-XJ27</strain>
    </source>
</reference>
<sequence>MKLSSESRNSGVAKATSLLVSSKLAIYRLAKWVAILSIVAMFLSLMTGVFGSLRLSQSTVGLLQYAFMA</sequence>
<evidence type="ECO:0000313" key="3">
    <source>
        <dbReference type="Proteomes" id="UP000235547"/>
    </source>
</evidence>
<accession>A0A2N7UIB8</accession>
<keyword evidence="1" id="KW-0812">Transmembrane</keyword>
<dbReference type="AlphaFoldDB" id="A0A2N7UIB8"/>
<evidence type="ECO:0000256" key="1">
    <source>
        <dbReference type="SAM" id="Phobius"/>
    </source>
</evidence>
<comment type="caution">
    <text evidence="2">The sequence shown here is derived from an EMBL/GenBank/DDBJ whole genome shotgun (WGS) entry which is preliminary data.</text>
</comment>
<dbReference type="EMBL" id="PNRG01000020">
    <property type="protein sequence ID" value="PMR80182.1"/>
    <property type="molecule type" value="Genomic_DNA"/>
</dbReference>
<feature type="transmembrane region" description="Helical" evidence="1">
    <location>
        <begin position="32"/>
        <end position="53"/>
    </location>
</feature>